<evidence type="ECO:0000256" key="3">
    <source>
        <dbReference type="ARBA" id="ARBA00022679"/>
    </source>
</evidence>
<dbReference type="FunFam" id="3.40.50.2000:FF:000050">
    <property type="entry name" value="UDP-glucuronosyltransferase"/>
    <property type="match status" value="1"/>
</dbReference>
<dbReference type="Pfam" id="PF00201">
    <property type="entry name" value="UDPGT"/>
    <property type="match status" value="1"/>
</dbReference>
<reference evidence="6 7" key="1">
    <citation type="submission" date="2017-03" db="EMBL/GenBank/DDBJ databases">
        <title>Genome of the blue death feigning beetle - Asbolus verrucosus.</title>
        <authorList>
            <person name="Rider S.D."/>
        </authorList>
    </citation>
    <scope>NUCLEOTIDE SEQUENCE [LARGE SCALE GENOMIC DNA]</scope>
    <source>
        <strain evidence="6">Butters</strain>
        <tissue evidence="6">Head and leg muscle</tissue>
    </source>
</reference>
<dbReference type="GO" id="GO:0015020">
    <property type="term" value="F:glucuronosyltransferase activity"/>
    <property type="evidence" value="ECO:0007669"/>
    <property type="project" value="UniProtKB-EC"/>
</dbReference>
<sequence>NIPSPSHHIWNRALAFGLTNKGHNVTYIGPDEDEVPKPQNYTHILLEGVYEDMNHNFDINEMSTYGPIELINEFENWCIHQCQLNSKSKGLRELLIYPPNFKFDLIVIDITAGTCLYPLIRRFNYPPTVGVTPFLLPVYVSYSLGNHLFPSFIPWYGFQYTTEMNFYERTLNFLVTYIQITLRYVSQYPQERKIAKKVFGGNIPPMEELERHISLVLANSDPLLDYAQPVPPNIILVGGLHARKSKEIPHDYQKLLDNAKNGVILFSLGTNIRSDKLDKETQAEILNAFSKISETVIWKFESKIENLPKNVIVRKWLPQNDILGHPNVKLFIGHGGALSTQETIFHGVPMVVVPFAFDQHINSRLIVKKRLGVQIDFRRITSDYFLKKIREVLDNPTYNENMKNISKIFKDRMETPLERAVFWTEYVLRHGGAEFLNTSARNLPFYKSFGVDVVTFLILIIYI</sequence>
<dbReference type="OrthoDB" id="5835829at2759"/>
<evidence type="ECO:0000256" key="5">
    <source>
        <dbReference type="RuleBase" id="RU362059"/>
    </source>
</evidence>
<comment type="catalytic activity">
    <reaction evidence="5">
        <text>glucuronate acceptor + UDP-alpha-D-glucuronate = acceptor beta-D-glucuronoside + UDP + H(+)</text>
        <dbReference type="Rhea" id="RHEA:21032"/>
        <dbReference type="ChEBI" id="CHEBI:15378"/>
        <dbReference type="ChEBI" id="CHEBI:58052"/>
        <dbReference type="ChEBI" id="CHEBI:58223"/>
        <dbReference type="ChEBI" id="CHEBI:132367"/>
        <dbReference type="ChEBI" id="CHEBI:132368"/>
        <dbReference type="EC" id="2.4.1.17"/>
    </reaction>
</comment>
<evidence type="ECO:0000256" key="1">
    <source>
        <dbReference type="ARBA" id="ARBA00009995"/>
    </source>
</evidence>
<dbReference type="InterPro" id="IPR002213">
    <property type="entry name" value="UDP_glucos_trans"/>
</dbReference>
<evidence type="ECO:0000256" key="4">
    <source>
        <dbReference type="RuleBase" id="RU003718"/>
    </source>
</evidence>
<comment type="subcellular location">
    <subcellularLocation>
        <location evidence="5">Membrane</location>
        <topology evidence="5">Single-pass membrane protein</topology>
    </subcellularLocation>
</comment>
<protein>
    <recommendedName>
        <fullName evidence="5">UDP-glucuronosyltransferase</fullName>
        <ecNumber evidence="5">2.4.1.17</ecNumber>
    </recommendedName>
</protein>
<evidence type="ECO:0000256" key="2">
    <source>
        <dbReference type="ARBA" id="ARBA00022676"/>
    </source>
</evidence>
<dbReference type="InterPro" id="IPR035595">
    <property type="entry name" value="UDP_glycos_trans_CS"/>
</dbReference>
<name>A0A482W5R7_ASBVE</name>
<comment type="caution">
    <text evidence="6">The sequence shown here is derived from an EMBL/GenBank/DDBJ whole genome shotgun (WGS) entry which is preliminary data.</text>
</comment>
<feature type="non-terminal residue" evidence="6">
    <location>
        <position position="1"/>
    </location>
</feature>
<dbReference type="CDD" id="cd03784">
    <property type="entry name" value="GT1_Gtf-like"/>
    <property type="match status" value="1"/>
</dbReference>
<dbReference type="PANTHER" id="PTHR48043:SF159">
    <property type="entry name" value="EG:EG0003.4 PROTEIN-RELATED"/>
    <property type="match status" value="1"/>
</dbReference>
<gene>
    <name evidence="6" type="ORF">BDFB_008914</name>
</gene>
<proteinExistence type="inferred from homology"/>
<feature type="non-terminal residue" evidence="6">
    <location>
        <position position="463"/>
    </location>
</feature>
<dbReference type="SUPFAM" id="SSF53756">
    <property type="entry name" value="UDP-Glycosyltransferase/glycogen phosphorylase"/>
    <property type="match status" value="1"/>
</dbReference>
<keyword evidence="7" id="KW-1185">Reference proteome</keyword>
<dbReference type="STRING" id="1661398.A0A482W5R7"/>
<keyword evidence="3 4" id="KW-0808">Transferase</keyword>
<evidence type="ECO:0000313" key="6">
    <source>
        <dbReference type="EMBL" id="RZC40275.1"/>
    </source>
</evidence>
<keyword evidence="2 4" id="KW-0328">Glycosyltransferase</keyword>
<dbReference type="AlphaFoldDB" id="A0A482W5R7"/>
<dbReference type="EC" id="2.4.1.17" evidence="5"/>
<dbReference type="PROSITE" id="PS00375">
    <property type="entry name" value="UDPGT"/>
    <property type="match status" value="1"/>
</dbReference>
<dbReference type="GO" id="GO:0016020">
    <property type="term" value="C:membrane"/>
    <property type="evidence" value="ECO:0007669"/>
    <property type="project" value="UniProtKB-SubCell"/>
</dbReference>
<dbReference type="Gene3D" id="3.40.50.2000">
    <property type="entry name" value="Glycogen Phosphorylase B"/>
    <property type="match status" value="1"/>
</dbReference>
<organism evidence="6 7">
    <name type="scientific">Asbolus verrucosus</name>
    <name type="common">Desert ironclad beetle</name>
    <dbReference type="NCBI Taxonomy" id="1661398"/>
    <lineage>
        <taxon>Eukaryota</taxon>
        <taxon>Metazoa</taxon>
        <taxon>Ecdysozoa</taxon>
        <taxon>Arthropoda</taxon>
        <taxon>Hexapoda</taxon>
        <taxon>Insecta</taxon>
        <taxon>Pterygota</taxon>
        <taxon>Neoptera</taxon>
        <taxon>Endopterygota</taxon>
        <taxon>Coleoptera</taxon>
        <taxon>Polyphaga</taxon>
        <taxon>Cucujiformia</taxon>
        <taxon>Tenebrionidae</taxon>
        <taxon>Pimeliinae</taxon>
        <taxon>Asbolus</taxon>
    </lineage>
</organism>
<dbReference type="PANTHER" id="PTHR48043">
    <property type="entry name" value="EG:EG0003.4 PROTEIN-RELATED"/>
    <property type="match status" value="1"/>
</dbReference>
<dbReference type="EMBL" id="QDEB01027367">
    <property type="protein sequence ID" value="RZC40275.1"/>
    <property type="molecule type" value="Genomic_DNA"/>
</dbReference>
<dbReference type="Proteomes" id="UP000292052">
    <property type="component" value="Unassembled WGS sequence"/>
</dbReference>
<dbReference type="InterPro" id="IPR050271">
    <property type="entry name" value="UDP-glycosyltransferase"/>
</dbReference>
<comment type="similarity">
    <text evidence="1 4">Belongs to the UDP-glycosyltransferase family.</text>
</comment>
<accession>A0A482W5R7</accession>
<evidence type="ECO:0000313" key="7">
    <source>
        <dbReference type="Proteomes" id="UP000292052"/>
    </source>
</evidence>